<dbReference type="EMBL" id="BSOT01000009">
    <property type="protein sequence ID" value="GLR72354.1"/>
    <property type="molecule type" value="Genomic_DNA"/>
</dbReference>
<comment type="catalytic activity">
    <reaction evidence="2">
        <text>2 GTP = 3',3'-c-di-GMP + 2 diphosphate</text>
        <dbReference type="Rhea" id="RHEA:24898"/>
        <dbReference type="ChEBI" id="CHEBI:33019"/>
        <dbReference type="ChEBI" id="CHEBI:37565"/>
        <dbReference type="ChEBI" id="CHEBI:58805"/>
        <dbReference type="EC" id="2.7.7.65"/>
    </reaction>
</comment>
<dbReference type="GO" id="GO:0052621">
    <property type="term" value="F:diguanylate cyclase activity"/>
    <property type="evidence" value="ECO:0007669"/>
    <property type="project" value="UniProtKB-EC"/>
</dbReference>
<feature type="transmembrane region" description="Helical" evidence="4">
    <location>
        <begin position="228"/>
        <end position="254"/>
    </location>
</feature>
<dbReference type="SUPFAM" id="SSF55073">
    <property type="entry name" value="Nucleotide cyclase"/>
    <property type="match status" value="1"/>
</dbReference>
<keyword evidence="4" id="KW-0812">Transmembrane</keyword>
<dbReference type="SMART" id="SM00267">
    <property type="entry name" value="GGDEF"/>
    <property type="match status" value="1"/>
</dbReference>
<name>A0AA37T1V1_9ALTE</name>
<feature type="transmembrane region" description="Helical" evidence="4">
    <location>
        <begin position="301"/>
        <end position="321"/>
    </location>
</feature>
<reference evidence="6" key="2">
    <citation type="submission" date="2023-01" db="EMBL/GenBank/DDBJ databases">
        <title>Draft genome sequence of Agaribacter marinus strain NBRC 110023.</title>
        <authorList>
            <person name="Sun Q."/>
            <person name="Mori K."/>
        </authorList>
    </citation>
    <scope>NUCLEOTIDE SEQUENCE</scope>
    <source>
        <strain evidence="6">NBRC 110023</strain>
    </source>
</reference>
<dbReference type="InterPro" id="IPR011622">
    <property type="entry name" value="7TMR_DISM_rcpt_extracell_dom2"/>
</dbReference>
<evidence type="ECO:0000256" key="2">
    <source>
        <dbReference type="ARBA" id="ARBA00034247"/>
    </source>
</evidence>
<feature type="domain" description="GGDEF" evidence="5">
    <location>
        <begin position="508"/>
        <end position="642"/>
    </location>
</feature>
<dbReference type="GO" id="GO:1902201">
    <property type="term" value="P:negative regulation of bacterial-type flagellum-dependent cell motility"/>
    <property type="evidence" value="ECO:0007669"/>
    <property type="project" value="TreeGrafter"/>
</dbReference>
<keyword evidence="6" id="KW-0808">Transferase</keyword>
<evidence type="ECO:0000256" key="4">
    <source>
        <dbReference type="SAM" id="Phobius"/>
    </source>
</evidence>
<dbReference type="PANTHER" id="PTHR45138">
    <property type="entry name" value="REGULATORY COMPONENTS OF SENSORY TRANSDUCTION SYSTEM"/>
    <property type="match status" value="1"/>
</dbReference>
<feature type="transmembrane region" description="Helical" evidence="4">
    <location>
        <begin position="24"/>
        <end position="44"/>
    </location>
</feature>
<dbReference type="PANTHER" id="PTHR45138:SF9">
    <property type="entry name" value="DIGUANYLATE CYCLASE DGCM-RELATED"/>
    <property type="match status" value="1"/>
</dbReference>
<keyword evidence="6" id="KW-0418">Kinase</keyword>
<proteinExistence type="predicted"/>
<dbReference type="RefSeq" id="WP_284218772.1">
    <property type="nucleotide sequence ID" value="NZ_BSOT01000009.1"/>
</dbReference>
<dbReference type="CDD" id="cd01949">
    <property type="entry name" value="GGDEF"/>
    <property type="match status" value="1"/>
</dbReference>
<evidence type="ECO:0000313" key="6">
    <source>
        <dbReference type="EMBL" id="GLR72354.1"/>
    </source>
</evidence>
<dbReference type="AlphaFoldDB" id="A0AA37T1V1"/>
<feature type="coiled-coil region" evidence="3">
    <location>
        <begin position="446"/>
        <end position="480"/>
    </location>
</feature>
<dbReference type="InterPro" id="IPR011623">
    <property type="entry name" value="7TMR_DISM_rcpt_extracell_dom1"/>
</dbReference>
<feature type="transmembrane region" description="Helical" evidence="4">
    <location>
        <begin position="200"/>
        <end position="221"/>
    </location>
</feature>
<keyword evidence="4" id="KW-0472">Membrane</keyword>
<dbReference type="InterPro" id="IPR050469">
    <property type="entry name" value="Diguanylate_Cyclase"/>
</dbReference>
<evidence type="ECO:0000259" key="5">
    <source>
        <dbReference type="PROSITE" id="PS50887"/>
    </source>
</evidence>
<dbReference type="InterPro" id="IPR000160">
    <property type="entry name" value="GGDEF_dom"/>
</dbReference>
<sequence length="642" mass="73211">MLAPKSHVLYNRVLQSFVKHKNQYILASFVALTLYVLFFITTNLSDIEDQHKPYSEVFYLSNEVLSDDVYAIKTLDGHHWELRDNLNFGMTDKVIWIKVKVNPKQTTISRIIRFQDPLVNVLNVWVFESGSNKLFNQLDAGDASPFNQRDIENGSFLVDIGDSSRPLDIYIRAQTNLGMNLSFSFWRASDFIAYNSDLTLFYGGVFGYAFAIFFFSLMMYATTQNIEYVFYSGYVASFSIHLAAVTGFGFQYIWPNAPNFQQLVATLSFNLTFFFIVLFTRHFVLYVGNKEYASLKNSWQAKVFTFIAFTYVALIFASAIWQTTFLLQLSILLLNVSIFGVVYICFTLARQGFKNANFFVWVWFGIFITVLLVTLNRLILNAVGLDPTFILIIGFFFETLVIGAALVLIYNRNKNRATRDKLLAIKDERKMLSAKDELLALQADAKQKLELEVKQQTARLESALKDLSKASKDLKQLRNVDSLTSLPNRFMFEELVQKNIVVSVRTRCPIAIAVIDIDCFKAINDEYGHIGGDEVLKHFAQLLLALSEIHGFDVCRFGGEEFVVLAVNFDNNKLLNVIDRFRLDYAKSKIHIGDQYLYSSFSAGISSAPLDSQKAYLTLLGEADKLLYRAKQKGRNRVLATA</sequence>
<feature type="transmembrane region" description="Helical" evidence="4">
    <location>
        <begin position="260"/>
        <end position="280"/>
    </location>
</feature>
<organism evidence="6 7">
    <name type="scientific">Agaribacter marinus</name>
    <dbReference type="NCBI Taxonomy" id="1431249"/>
    <lineage>
        <taxon>Bacteria</taxon>
        <taxon>Pseudomonadati</taxon>
        <taxon>Pseudomonadota</taxon>
        <taxon>Gammaproteobacteria</taxon>
        <taxon>Alteromonadales</taxon>
        <taxon>Alteromonadaceae</taxon>
        <taxon>Agaribacter</taxon>
    </lineage>
</organism>
<dbReference type="GO" id="GO:0005886">
    <property type="term" value="C:plasma membrane"/>
    <property type="evidence" value="ECO:0007669"/>
    <property type="project" value="TreeGrafter"/>
</dbReference>
<dbReference type="PROSITE" id="PS50887">
    <property type="entry name" value="GGDEF"/>
    <property type="match status" value="1"/>
</dbReference>
<accession>A0AA37T1V1</accession>
<dbReference type="GO" id="GO:0016301">
    <property type="term" value="F:kinase activity"/>
    <property type="evidence" value="ECO:0007669"/>
    <property type="project" value="UniProtKB-KW"/>
</dbReference>
<feature type="transmembrane region" description="Helical" evidence="4">
    <location>
        <begin position="389"/>
        <end position="410"/>
    </location>
</feature>
<keyword evidence="3" id="KW-0175">Coiled coil</keyword>
<protein>
    <recommendedName>
        <fullName evidence="1">diguanylate cyclase</fullName>
        <ecNumber evidence="1">2.7.7.65</ecNumber>
    </recommendedName>
</protein>
<dbReference type="Pfam" id="PF00990">
    <property type="entry name" value="GGDEF"/>
    <property type="match status" value="1"/>
</dbReference>
<dbReference type="Gene3D" id="3.30.70.270">
    <property type="match status" value="1"/>
</dbReference>
<gene>
    <name evidence="6" type="ORF">GCM10007852_32620</name>
</gene>
<dbReference type="Pfam" id="PF07696">
    <property type="entry name" value="7TMR-DISMED2"/>
    <property type="match status" value="1"/>
</dbReference>
<reference evidence="6" key="1">
    <citation type="journal article" date="2014" name="Int. J. Syst. Evol. Microbiol.">
        <title>Complete genome sequence of Corynebacterium casei LMG S-19264T (=DSM 44701T), isolated from a smear-ripened cheese.</title>
        <authorList>
            <consortium name="US DOE Joint Genome Institute (JGI-PGF)"/>
            <person name="Walter F."/>
            <person name="Albersmeier A."/>
            <person name="Kalinowski J."/>
            <person name="Ruckert C."/>
        </authorList>
    </citation>
    <scope>NUCLEOTIDE SEQUENCE</scope>
    <source>
        <strain evidence="6">NBRC 110023</strain>
    </source>
</reference>
<feature type="transmembrane region" description="Helical" evidence="4">
    <location>
        <begin position="358"/>
        <end position="383"/>
    </location>
</feature>
<evidence type="ECO:0000256" key="3">
    <source>
        <dbReference type="SAM" id="Coils"/>
    </source>
</evidence>
<keyword evidence="4" id="KW-1133">Transmembrane helix</keyword>
<dbReference type="Pfam" id="PF07695">
    <property type="entry name" value="7TMR-DISM_7TM"/>
    <property type="match status" value="1"/>
</dbReference>
<comment type="caution">
    <text evidence="6">The sequence shown here is derived from an EMBL/GenBank/DDBJ whole genome shotgun (WGS) entry which is preliminary data.</text>
</comment>
<dbReference type="Proteomes" id="UP001156601">
    <property type="component" value="Unassembled WGS sequence"/>
</dbReference>
<dbReference type="Gene3D" id="2.60.40.2380">
    <property type="match status" value="1"/>
</dbReference>
<keyword evidence="7" id="KW-1185">Reference proteome</keyword>
<dbReference type="InterPro" id="IPR029787">
    <property type="entry name" value="Nucleotide_cyclase"/>
</dbReference>
<evidence type="ECO:0000256" key="1">
    <source>
        <dbReference type="ARBA" id="ARBA00012528"/>
    </source>
</evidence>
<evidence type="ECO:0000313" key="7">
    <source>
        <dbReference type="Proteomes" id="UP001156601"/>
    </source>
</evidence>
<dbReference type="NCBIfam" id="TIGR00254">
    <property type="entry name" value="GGDEF"/>
    <property type="match status" value="1"/>
</dbReference>
<dbReference type="InterPro" id="IPR043128">
    <property type="entry name" value="Rev_trsase/Diguanyl_cyclase"/>
</dbReference>
<feature type="transmembrane region" description="Helical" evidence="4">
    <location>
        <begin position="327"/>
        <end position="346"/>
    </location>
</feature>
<dbReference type="EC" id="2.7.7.65" evidence="1"/>
<dbReference type="GO" id="GO:0043709">
    <property type="term" value="P:cell adhesion involved in single-species biofilm formation"/>
    <property type="evidence" value="ECO:0007669"/>
    <property type="project" value="TreeGrafter"/>
</dbReference>